<feature type="domain" description="SET" evidence="2">
    <location>
        <begin position="106"/>
        <end position="336"/>
    </location>
</feature>
<feature type="region of interest" description="Disordered" evidence="1">
    <location>
        <begin position="526"/>
        <end position="548"/>
    </location>
</feature>
<dbReference type="GO" id="GO:0016279">
    <property type="term" value="F:protein-lysine N-methyltransferase activity"/>
    <property type="evidence" value="ECO:0007669"/>
    <property type="project" value="TreeGrafter"/>
</dbReference>
<protein>
    <recommendedName>
        <fullName evidence="2">SET domain-containing protein</fullName>
    </recommendedName>
</protein>
<dbReference type="PANTHER" id="PTHR13271:SF140">
    <property type="entry name" value="SET DOMAIN-CONTAINING PROTEIN"/>
    <property type="match status" value="1"/>
</dbReference>
<accession>A0A1D2A6L0</accession>
<sequence length="578" mass="61816">MQAFLGRSLEVAGSRASSGASIRLAGRGHQFHDPHLRHQVPRGASSSAALGHQKWQCSMGRAPGKPRTSLQGKIQAGLKSEASKPAQPTKDALGTFLSWALQNGVSGIGSKESKVALFEGQDVDSRGLVAVKDVKAGEILLRVPARLAITDADKDGPPPPYPGAPWSLTLASRLLSLREGAAGSAWEPYLEVLPRNAPSPWLDVTWEALQIVQYPPARAELDRLGWIVHEGIAAARAQGASWSTADFHWALGLVHSRTFGSAGKRGGVGVRMLVPLVDMINHAGDETPESWSPGAEPVSRDNARWDMVPQLGGRWTVAVSATQDIAAGSELLLSYGERNNDDFLLHYGFVPPMNPHDDVVLFEDVTEALQWCAAEFQAPDASLDEATAVLVWEEAAAAATEVAGSVDPGILLRMPAVEAGAAAREAGRLRLQAQASVDARFLAVVETLHARGWRPCPPDQGVASLEAALQVALARRCRELAGAFDSGLCQDLERLAAMQAAEGGEHPWAAALRHYRALEARAGARWGGKPTADPGVGARDTQPEDTSWSTERTGLLVLQYQAYKKMILWDGLYCDVTA</sequence>
<evidence type="ECO:0000256" key="1">
    <source>
        <dbReference type="SAM" id="MobiDB-lite"/>
    </source>
</evidence>
<dbReference type="PROSITE" id="PS50280">
    <property type="entry name" value="SET"/>
    <property type="match status" value="1"/>
</dbReference>
<dbReference type="SUPFAM" id="SSF82199">
    <property type="entry name" value="SET domain"/>
    <property type="match status" value="1"/>
</dbReference>
<dbReference type="EMBL" id="GDKF01003795">
    <property type="protein sequence ID" value="JAT74827.1"/>
    <property type="molecule type" value="Transcribed_RNA"/>
</dbReference>
<dbReference type="AlphaFoldDB" id="A0A1D2A6L0"/>
<evidence type="ECO:0000259" key="2">
    <source>
        <dbReference type="PROSITE" id="PS50280"/>
    </source>
</evidence>
<dbReference type="PANTHER" id="PTHR13271">
    <property type="entry name" value="UNCHARACTERIZED PUTATIVE METHYLTRANSFERASE"/>
    <property type="match status" value="1"/>
</dbReference>
<dbReference type="Gene3D" id="3.90.1410.10">
    <property type="entry name" value="set domain protein methyltransferase, domain 1"/>
    <property type="match status" value="1"/>
</dbReference>
<dbReference type="Pfam" id="PF00856">
    <property type="entry name" value="SET"/>
    <property type="match status" value="1"/>
</dbReference>
<name>A0A1D2A6L0_AUXPR</name>
<organism evidence="3">
    <name type="scientific">Auxenochlorella protothecoides</name>
    <name type="common">Green microalga</name>
    <name type="synonym">Chlorella protothecoides</name>
    <dbReference type="NCBI Taxonomy" id="3075"/>
    <lineage>
        <taxon>Eukaryota</taxon>
        <taxon>Viridiplantae</taxon>
        <taxon>Chlorophyta</taxon>
        <taxon>core chlorophytes</taxon>
        <taxon>Trebouxiophyceae</taxon>
        <taxon>Chlorellales</taxon>
        <taxon>Chlorellaceae</taxon>
        <taxon>Auxenochlorella</taxon>
    </lineage>
</organism>
<evidence type="ECO:0000313" key="3">
    <source>
        <dbReference type="EMBL" id="JAT74827.1"/>
    </source>
</evidence>
<feature type="region of interest" description="Disordered" evidence="1">
    <location>
        <begin position="57"/>
        <end position="89"/>
    </location>
</feature>
<dbReference type="InterPro" id="IPR050600">
    <property type="entry name" value="SETD3_SETD6_MTase"/>
</dbReference>
<dbReference type="InterPro" id="IPR046341">
    <property type="entry name" value="SET_dom_sf"/>
</dbReference>
<gene>
    <name evidence="3" type="ORF">g.3626</name>
</gene>
<dbReference type="CDD" id="cd10527">
    <property type="entry name" value="SET_LSMT"/>
    <property type="match status" value="1"/>
</dbReference>
<proteinExistence type="predicted"/>
<dbReference type="InterPro" id="IPR001214">
    <property type="entry name" value="SET_dom"/>
</dbReference>
<reference evidence="3" key="1">
    <citation type="submission" date="2015-08" db="EMBL/GenBank/DDBJ databases">
        <authorList>
            <person name="Babu N.S."/>
            <person name="Beckwith C.J."/>
            <person name="Beseler K.G."/>
            <person name="Brison A."/>
            <person name="Carone J.V."/>
            <person name="Caskin T.P."/>
            <person name="Diamond M."/>
            <person name="Durham M.E."/>
            <person name="Foxe J.M."/>
            <person name="Go M."/>
            <person name="Henderson B.A."/>
            <person name="Jones I.B."/>
            <person name="McGettigan J.A."/>
            <person name="Micheletti S.J."/>
            <person name="Nasrallah M.E."/>
            <person name="Ortiz D."/>
            <person name="Piller C.R."/>
            <person name="Privatt S.R."/>
            <person name="Schneider S.L."/>
            <person name="Sharp S."/>
            <person name="Smith T.C."/>
            <person name="Stanton J.D."/>
            <person name="Ullery H.E."/>
            <person name="Wilson R.J."/>
            <person name="Serrano M.G."/>
            <person name="Buck G."/>
            <person name="Lee V."/>
            <person name="Wang Y."/>
            <person name="Carvalho R."/>
            <person name="Voegtly L."/>
            <person name="Shi R."/>
            <person name="Duckworth R."/>
            <person name="Johnson A."/>
            <person name="Loviza R."/>
            <person name="Walstead R."/>
            <person name="Shah Z."/>
            <person name="Kiflezghi M."/>
            <person name="Wade K."/>
            <person name="Ball S.L."/>
            <person name="Bradley K.W."/>
            <person name="Asai D.J."/>
            <person name="Bowman C.A."/>
            <person name="Russell D.A."/>
            <person name="Pope W.H."/>
            <person name="Jacobs-Sera D."/>
            <person name="Hendrix R.W."/>
            <person name="Hatfull G.F."/>
        </authorList>
    </citation>
    <scope>NUCLEOTIDE SEQUENCE</scope>
</reference>